<accession>A0AAF0JCE8</accession>
<evidence type="ECO:0000313" key="5">
    <source>
        <dbReference type="EMBL" id="WFD35971.1"/>
    </source>
</evidence>
<dbReference type="GO" id="GO:0047372">
    <property type="term" value="F:monoacylglycerol lipase activity"/>
    <property type="evidence" value="ECO:0007669"/>
    <property type="project" value="UniProtKB-EC"/>
</dbReference>
<evidence type="ECO:0000256" key="3">
    <source>
        <dbReference type="SAM" id="SignalP"/>
    </source>
</evidence>
<feature type="signal peptide" evidence="3">
    <location>
        <begin position="1"/>
        <end position="17"/>
    </location>
</feature>
<dbReference type="AlphaFoldDB" id="A0AAF0JCE8"/>
<evidence type="ECO:0000256" key="2">
    <source>
        <dbReference type="ARBA" id="ARBA00048461"/>
    </source>
</evidence>
<organism evidence="5 6">
    <name type="scientific">Malassezia cuniculi</name>
    <dbReference type="NCBI Taxonomy" id="948313"/>
    <lineage>
        <taxon>Eukaryota</taxon>
        <taxon>Fungi</taxon>
        <taxon>Dikarya</taxon>
        <taxon>Basidiomycota</taxon>
        <taxon>Ustilaginomycotina</taxon>
        <taxon>Malasseziomycetes</taxon>
        <taxon>Malasseziales</taxon>
        <taxon>Malasseziaceae</taxon>
        <taxon>Malassezia</taxon>
    </lineage>
</organism>
<dbReference type="EMBL" id="CP119880">
    <property type="protein sequence ID" value="WFD35971.1"/>
    <property type="molecule type" value="Genomic_DNA"/>
</dbReference>
<dbReference type="InterPro" id="IPR022742">
    <property type="entry name" value="Hydrolase_4"/>
</dbReference>
<dbReference type="EC" id="3.1.1.23" evidence="5"/>
<evidence type="ECO:0000256" key="1">
    <source>
        <dbReference type="ARBA" id="ARBA00047591"/>
    </source>
</evidence>
<dbReference type="InterPro" id="IPR051044">
    <property type="entry name" value="MAG_DAG_Lipase"/>
</dbReference>
<dbReference type="SUPFAM" id="SSF53474">
    <property type="entry name" value="alpha/beta-Hydrolases"/>
    <property type="match status" value="1"/>
</dbReference>
<comment type="catalytic activity">
    <reaction evidence="2">
        <text>a monoacylglycerol + H2O = glycerol + a fatty acid + H(+)</text>
        <dbReference type="Rhea" id="RHEA:15245"/>
        <dbReference type="ChEBI" id="CHEBI:15377"/>
        <dbReference type="ChEBI" id="CHEBI:15378"/>
        <dbReference type="ChEBI" id="CHEBI:17408"/>
        <dbReference type="ChEBI" id="CHEBI:17754"/>
        <dbReference type="ChEBI" id="CHEBI:28868"/>
    </reaction>
</comment>
<evidence type="ECO:0000313" key="6">
    <source>
        <dbReference type="Proteomes" id="UP001219933"/>
    </source>
</evidence>
<feature type="domain" description="Serine aminopeptidase S33" evidence="4">
    <location>
        <begin position="121"/>
        <end position="359"/>
    </location>
</feature>
<dbReference type="InterPro" id="IPR029058">
    <property type="entry name" value="AB_hydrolase_fold"/>
</dbReference>
<keyword evidence="3" id="KW-0732">Signal</keyword>
<comment type="catalytic activity">
    <reaction evidence="1">
        <text>a diacylglycerol + H2O = a monoacylglycerol + a fatty acid + H(+)</text>
        <dbReference type="Rhea" id="RHEA:32731"/>
        <dbReference type="ChEBI" id="CHEBI:15377"/>
        <dbReference type="ChEBI" id="CHEBI:15378"/>
        <dbReference type="ChEBI" id="CHEBI:17408"/>
        <dbReference type="ChEBI" id="CHEBI:18035"/>
        <dbReference type="ChEBI" id="CHEBI:28868"/>
    </reaction>
</comment>
<evidence type="ECO:0000259" key="4">
    <source>
        <dbReference type="Pfam" id="PF12146"/>
    </source>
</evidence>
<proteinExistence type="predicted"/>
<dbReference type="Pfam" id="PF12146">
    <property type="entry name" value="Hydrolase_4"/>
    <property type="match status" value="1"/>
</dbReference>
<feature type="chain" id="PRO_5042033867" evidence="3">
    <location>
        <begin position="18"/>
        <end position="391"/>
    </location>
</feature>
<dbReference type="PANTHER" id="PTHR11614">
    <property type="entry name" value="PHOSPHOLIPASE-RELATED"/>
    <property type="match status" value="1"/>
</dbReference>
<keyword evidence="6" id="KW-1185">Reference proteome</keyword>
<sequence>MLGQLFSALVELYYVLLEPLLVRYAGFSYGLGDATYGRDALPYSDYEKENIYENPEVRVVRRKVFLSHGTPILEAGLEEKVDALPTKHNNKPVTGWINYYIWELANAPPTCTSDLLTCACRCAQRLMKAGFRTIAIDMPSFGRSTGLQAYLPSMMENPEALDAVMRHVRFCDAENGDTAHRFRFAQGSSMGGFTALYHAALNPPISPESLGGPAFGTVDRVSLDGVAVTAPMLRIAPESLPHPIVQFVAHIIMAIGGGRLALARAIRGNVSDDPRVEEYARQDPQVYQGYVRVSTGLNIVIGLQHLDILTPQIRCPVSLHHGANDRVTSPEGTRIFYELLQTKKKKIRVWPGIEHVMLKNLPDMSAADIAKREEILDDITQFFLDIVHGTV</sequence>
<keyword evidence="5" id="KW-0378">Hydrolase</keyword>
<name>A0AAF0JCE8_9BASI</name>
<gene>
    <name evidence="5" type="ORF">MCUN1_002842</name>
</gene>
<reference evidence="5" key="1">
    <citation type="submission" date="2023-03" db="EMBL/GenBank/DDBJ databases">
        <title>Mating type loci evolution in Malassezia.</title>
        <authorList>
            <person name="Coelho M.A."/>
        </authorList>
    </citation>
    <scope>NUCLEOTIDE SEQUENCE</scope>
    <source>
        <strain evidence="5">CBS 11721</strain>
    </source>
</reference>
<protein>
    <submittedName>
        <fullName evidence="5">Acylglycerol lipase</fullName>
        <ecNumber evidence="5">3.1.1.23</ecNumber>
    </submittedName>
</protein>
<dbReference type="Gene3D" id="3.40.50.1820">
    <property type="entry name" value="alpha/beta hydrolase"/>
    <property type="match status" value="1"/>
</dbReference>
<dbReference type="Proteomes" id="UP001219933">
    <property type="component" value="Chromosome 4"/>
</dbReference>